<evidence type="ECO:0000313" key="7">
    <source>
        <dbReference type="EMBL" id="KAA5609295.1"/>
    </source>
</evidence>
<dbReference type="NCBIfam" id="NF038013">
    <property type="entry name" value="AceTr_1"/>
    <property type="match status" value="1"/>
</dbReference>
<keyword evidence="4 6" id="KW-1133">Transmembrane helix</keyword>
<dbReference type="EMBL" id="VWPK01000054">
    <property type="protein sequence ID" value="KAA5609295.1"/>
    <property type="molecule type" value="Genomic_DNA"/>
</dbReference>
<dbReference type="GO" id="GO:0005886">
    <property type="term" value="C:plasma membrane"/>
    <property type="evidence" value="ECO:0007669"/>
    <property type="project" value="TreeGrafter"/>
</dbReference>
<dbReference type="Proteomes" id="UP000325255">
    <property type="component" value="Unassembled WGS sequence"/>
</dbReference>
<evidence type="ECO:0000313" key="8">
    <source>
        <dbReference type="Proteomes" id="UP000325255"/>
    </source>
</evidence>
<organism evidence="7 8">
    <name type="scientific">Rhodovastum atsumiense</name>
    <dbReference type="NCBI Taxonomy" id="504468"/>
    <lineage>
        <taxon>Bacteria</taxon>
        <taxon>Pseudomonadati</taxon>
        <taxon>Pseudomonadota</taxon>
        <taxon>Alphaproteobacteria</taxon>
        <taxon>Acetobacterales</taxon>
        <taxon>Acetobacteraceae</taxon>
        <taxon>Rhodovastum</taxon>
    </lineage>
</organism>
<dbReference type="RefSeq" id="WP_150043945.1">
    <property type="nucleotide sequence ID" value="NZ_OW485601.1"/>
</dbReference>
<dbReference type="InterPro" id="IPR047623">
    <property type="entry name" value="SatP"/>
</dbReference>
<evidence type="ECO:0000256" key="3">
    <source>
        <dbReference type="ARBA" id="ARBA00022692"/>
    </source>
</evidence>
<feature type="transmembrane region" description="Helical" evidence="6">
    <location>
        <begin position="120"/>
        <end position="151"/>
    </location>
</feature>
<dbReference type="InterPro" id="IPR000791">
    <property type="entry name" value="Gpr1/Fun34/SatP-like"/>
</dbReference>
<name>A0A5M6IPB1_9PROT</name>
<evidence type="ECO:0008006" key="9">
    <source>
        <dbReference type="Google" id="ProtNLM"/>
    </source>
</evidence>
<protein>
    <recommendedName>
        <fullName evidence="9">Acetate uptake transporter</fullName>
    </recommendedName>
</protein>
<dbReference type="AlphaFoldDB" id="A0A5M6IPB1"/>
<evidence type="ECO:0000256" key="1">
    <source>
        <dbReference type="ARBA" id="ARBA00004141"/>
    </source>
</evidence>
<gene>
    <name evidence="7" type="ORF">F1189_24895</name>
</gene>
<comment type="subcellular location">
    <subcellularLocation>
        <location evidence="1">Membrane</location>
        <topology evidence="1">Multi-pass membrane protein</topology>
    </subcellularLocation>
</comment>
<evidence type="ECO:0000256" key="6">
    <source>
        <dbReference type="SAM" id="Phobius"/>
    </source>
</evidence>
<reference evidence="7 8" key="1">
    <citation type="submission" date="2019-09" db="EMBL/GenBank/DDBJ databases">
        <title>Genome sequence of Rhodovastum atsumiense, a diverse member of the Acetobacteraceae family of non-sulfur purple photosynthetic bacteria.</title>
        <authorList>
            <person name="Meyer T."/>
            <person name="Kyndt J."/>
        </authorList>
    </citation>
    <scope>NUCLEOTIDE SEQUENCE [LARGE SCALE GENOMIC DNA]</scope>
    <source>
        <strain evidence="7 8">DSM 21279</strain>
    </source>
</reference>
<dbReference type="GO" id="GO:0071422">
    <property type="term" value="P:succinate transmembrane transport"/>
    <property type="evidence" value="ECO:0007669"/>
    <property type="project" value="TreeGrafter"/>
</dbReference>
<keyword evidence="3 6" id="KW-0812">Transmembrane</keyword>
<accession>A0A5M6IPB1</accession>
<comment type="caution">
    <text evidence="7">The sequence shown here is derived from an EMBL/GenBank/DDBJ whole genome shotgun (WGS) entry which is preliminary data.</text>
</comment>
<comment type="similarity">
    <text evidence="2">Belongs to the acetate uptake transporter (AceTr) (TC 2.A.96) family.</text>
</comment>
<keyword evidence="8" id="KW-1185">Reference proteome</keyword>
<keyword evidence="5 6" id="KW-0472">Membrane</keyword>
<feature type="transmembrane region" description="Helical" evidence="6">
    <location>
        <begin position="45"/>
        <end position="66"/>
    </location>
</feature>
<evidence type="ECO:0000256" key="5">
    <source>
        <dbReference type="ARBA" id="ARBA00023136"/>
    </source>
</evidence>
<dbReference type="PANTHER" id="PTHR30178">
    <property type="entry name" value="INNER MEMBRANE PROTEIN YAAH"/>
    <property type="match status" value="1"/>
</dbReference>
<dbReference type="GO" id="GO:0015360">
    <property type="term" value="F:acetate:proton symporter activity"/>
    <property type="evidence" value="ECO:0007669"/>
    <property type="project" value="TreeGrafter"/>
</dbReference>
<evidence type="ECO:0000256" key="4">
    <source>
        <dbReference type="ARBA" id="ARBA00022989"/>
    </source>
</evidence>
<feature type="transmembrane region" description="Helical" evidence="6">
    <location>
        <begin position="78"/>
        <end position="100"/>
    </location>
</feature>
<proteinExistence type="inferred from homology"/>
<dbReference type="OrthoDB" id="9787939at2"/>
<dbReference type="Pfam" id="PF01184">
    <property type="entry name" value="Gpr1_Fun34_YaaH"/>
    <property type="match status" value="1"/>
</dbReference>
<feature type="transmembrane region" description="Helical" evidence="6">
    <location>
        <begin position="163"/>
        <end position="187"/>
    </location>
</feature>
<evidence type="ECO:0000256" key="2">
    <source>
        <dbReference type="ARBA" id="ARBA00005587"/>
    </source>
</evidence>
<dbReference type="PANTHER" id="PTHR30178:SF3">
    <property type="entry name" value="SUCCINATE-ACETATE_PROTON SYMPORTER SATP"/>
    <property type="match status" value="1"/>
</dbReference>
<sequence length="203" mass="21527">MTEVKPITIGSQGPLVFSPAKAGNPAVVGLSGFGVTTLMLALHNLGLASTGPVIWLAFVYGGYAQFSAGLQEQRAGNNFGYAAFTSYGAFWISLAAMLVANKYGVFPVTDRDVGSFMLVWTIWTGIMLIASARIHATMFTVFALLFGAFVLLDIEKFGGGEAFGLACTVTLLVLVSVVFYMLTSILLKDLTGRDILPVGRPLA</sequence>